<dbReference type="SMART" id="SM00320">
    <property type="entry name" value="WD40"/>
    <property type="match status" value="7"/>
</dbReference>
<feature type="region of interest" description="Disordered" evidence="4">
    <location>
        <begin position="785"/>
        <end position="945"/>
    </location>
</feature>
<dbReference type="InterPro" id="IPR001680">
    <property type="entry name" value="WD40_rpt"/>
</dbReference>
<feature type="compositionally biased region" description="Polar residues" evidence="4">
    <location>
        <begin position="233"/>
        <end position="246"/>
    </location>
</feature>
<evidence type="ECO:0000313" key="6">
    <source>
        <dbReference type="EMBL" id="KZP01045.1"/>
    </source>
</evidence>
<feature type="repeat" description="WD" evidence="3">
    <location>
        <begin position="612"/>
        <end position="653"/>
    </location>
</feature>
<feature type="region of interest" description="Disordered" evidence="4">
    <location>
        <begin position="544"/>
        <end position="566"/>
    </location>
</feature>
<evidence type="ECO:0000259" key="5">
    <source>
        <dbReference type="PROSITE" id="PS50181"/>
    </source>
</evidence>
<feature type="region of interest" description="Disordered" evidence="4">
    <location>
        <begin position="91"/>
        <end position="246"/>
    </location>
</feature>
<dbReference type="OrthoDB" id="190105at2759"/>
<dbReference type="PROSITE" id="PS50082">
    <property type="entry name" value="WD_REPEATS_2"/>
    <property type="match status" value="5"/>
</dbReference>
<gene>
    <name evidence="6" type="ORF">CALVIDRAFT_559704</name>
</gene>
<dbReference type="GO" id="GO:0005634">
    <property type="term" value="C:nucleus"/>
    <property type="evidence" value="ECO:0007669"/>
    <property type="project" value="TreeGrafter"/>
</dbReference>
<feature type="compositionally biased region" description="Acidic residues" evidence="4">
    <location>
        <begin position="850"/>
        <end position="861"/>
    </location>
</feature>
<dbReference type="InterPro" id="IPR015943">
    <property type="entry name" value="WD40/YVTN_repeat-like_dom_sf"/>
</dbReference>
<dbReference type="InterPro" id="IPR001810">
    <property type="entry name" value="F-box_dom"/>
</dbReference>
<dbReference type="PANTHER" id="PTHR19849:SF1">
    <property type="entry name" value="F-BOX_WD REPEAT-CONTAINING PROTEIN 7"/>
    <property type="match status" value="1"/>
</dbReference>
<feature type="compositionally biased region" description="Low complexity" evidence="4">
    <location>
        <begin position="162"/>
        <end position="175"/>
    </location>
</feature>
<evidence type="ECO:0000256" key="1">
    <source>
        <dbReference type="ARBA" id="ARBA00022574"/>
    </source>
</evidence>
<dbReference type="InterPro" id="IPR036322">
    <property type="entry name" value="WD40_repeat_dom_sf"/>
</dbReference>
<keyword evidence="1 3" id="KW-0853">WD repeat</keyword>
<feature type="compositionally biased region" description="Pro residues" evidence="4">
    <location>
        <begin position="214"/>
        <end position="227"/>
    </location>
</feature>
<dbReference type="Proteomes" id="UP000076738">
    <property type="component" value="Unassembled WGS sequence"/>
</dbReference>
<dbReference type="SMART" id="SM00256">
    <property type="entry name" value="FBOX"/>
    <property type="match status" value="1"/>
</dbReference>
<feature type="compositionally biased region" description="Acidic residues" evidence="4">
    <location>
        <begin position="785"/>
        <end position="816"/>
    </location>
</feature>
<dbReference type="Gene3D" id="1.20.1280.50">
    <property type="match status" value="1"/>
</dbReference>
<protein>
    <submittedName>
        <fullName evidence="6">WD40 repeat-like protein</fullName>
    </submittedName>
</protein>
<dbReference type="Pfam" id="PF00400">
    <property type="entry name" value="WD40"/>
    <property type="match status" value="6"/>
</dbReference>
<dbReference type="CDD" id="cd00200">
    <property type="entry name" value="WD40"/>
    <property type="match status" value="1"/>
</dbReference>
<dbReference type="PRINTS" id="PR00320">
    <property type="entry name" value="GPROTEINBRPT"/>
</dbReference>
<evidence type="ECO:0000256" key="2">
    <source>
        <dbReference type="ARBA" id="ARBA00022737"/>
    </source>
</evidence>
<evidence type="ECO:0000313" key="7">
    <source>
        <dbReference type="Proteomes" id="UP000076738"/>
    </source>
</evidence>
<dbReference type="InterPro" id="IPR036047">
    <property type="entry name" value="F-box-like_dom_sf"/>
</dbReference>
<dbReference type="PROSITE" id="PS50181">
    <property type="entry name" value="FBOX"/>
    <property type="match status" value="1"/>
</dbReference>
<feature type="compositionally biased region" description="Low complexity" evidence="4">
    <location>
        <begin position="922"/>
        <end position="932"/>
    </location>
</feature>
<dbReference type="PROSITE" id="PS00678">
    <property type="entry name" value="WD_REPEATS_1"/>
    <property type="match status" value="2"/>
</dbReference>
<accession>A0A167RLJ1</accession>
<feature type="compositionally biased region" description="Acidic residues" evidence="4">
    <location>
        <begin position="882"/>
        <end position="894"/>
    </location>
</feature>
<feature type="repeat" description="WD" evidence="3">
    <location>
        <begin position="572"/>
        <end position="611"/>
    </location>
</feature>
<feature type="compositionally biased region" description="Basic and acidic residues" evidence="4">
    <location>
        <begin position="829"/>
        <end position="839"/>
    </location>
</feature>
<feature type="repeat" description="WD" evidence="3">
    <location>
        <begin position="497"/>
        <end position="536"/>
    </location>
</feature>
<feature type="repeat" description="WD" evidence="3">
    <location>
        <begin position="457"/>
        <end position="496"/>
    </location>
</feature>
<evidence type="ECO:0000256" key="4">
    <source>
        <dbReference type="SAM" id="MobiDB-lite"/>
    </source>
</evidence>
<name>A0A167RLJ1_CALVF</name>
<dbReference type="SUPFAM" id="SSF81383">
    <property type="entry name" value="F-box domain"/>
    <property type="match status" value="1"/>
</dbReference>
<evidence type="ECO:0000256" key="3">
    <source>
        <dbReference type="PROSITE-ProRule" id="PRU00221"/>
    </source>
</evidence>
<dbReference type="GO" id="GO:0005737">
    <property type="term" value="C:cytoplasm"/>
    <property type="evidence" value="ECO:0007669"/>
    <property type="project" value="TreeGrafter"/>
</dbReference>
<dbReference type="GO" id="GO:0010992">
    <property type="term" value="P:ubiquitin recycling"/>
    <property type="evidence" value="ECO:0007669"/>
    <property type="project" value="TreeGrafter"/>
</dbReference>
<reference evidence="6 7" key="1">
    <citation type="journal article" date="2016" name="Mol. Biol. Evol.">
        <title>Comparative Genomics of Early-Diverging Mushroom-Forming Fungi Provides Insights into the Origins of Lignocellulose Decay Capabilities.</title>
        <authorList>
            <person name="Nagy L.G."/>
            <person name="Riley R."/>
            <person name="Tritt A."/>
            <person name="Adam C."/>
            <person name="Daum C."/>
            <person name="Floudas D."/>
            <person name="Sun H."/>
            <person name="Yadav J.S."/>
            <person name="Pangilinan J."/>
            <person name="Larsson K.H."/>
            <person name="Matsuura K."/>
            <person name="Barry K."/>
            <person name="Labutti K."/>
            <person name="Kuo R."/>
            <person name="Ohm R.A."/>
            <person name="Bhattacharya S.S."/>
            <person name="Shirouzu T."/>
            <person name="Yoshinaga Y."/>
            <person name="Martin F.M."/>
            <person name="Grigoriev I.V."/>
            <person name="Hibbett D.S."/>
        </authorList>
    </citation>
    <scope>NUCLEOTIDE SEQUENCE [LARGE SCALE GENOMIC DNA]</scope>
    <source>
        <strain evidence="6 7">TUFC12733</strain>
    </source>
</reference>
<dbReference type="STRING" id="1330018.A0A167RLJ1"/>
<feature type="compositionally biased region" description="Basic and acidic residues" evidence="4">
    <location>
        <begin position="553"/>
        <end position="563"/>
    </location>
</feature>
<dbReference type="GO" id="GO:0043161">
    <property type="term" value="P:proteasome-mediated ubiquitin-dependent protein catabolic process"/>
    <property type="evidence" value="ECO:0007669"/>
    <property type="project" value="TreeGrafter"/>
</dbReference>
<dbReference type="PANTHER" id="PTHR19849">
    <property type="entry name" value="PHOSPHOLIPASE A-2-ACTIVATING PROTEIN"/>
    <property type="match status" value="1"/>
</dbReference>
<feature type="compositionally biased region" description="Basic and acidic residues" evidence="4">
    <location>
        <begin position="98"/>
        <end position="118"/>
    </location>
</feature>
<dbReference type="SUPFAM" id="SSF50978">
    <property type="entry name" value="WD40 repeat-like"/>
    <property type="match status" value="1"/>
</dbReference>
<proteinExistence type="predicted"/>
<dbReference type="InterPro" id="IPR020472">
    <property type="entry name" value="WD40_PAC1"/>
</dbReference>
<sequence length="945" mass="103326">MDTDQQHVPTLTLLPSTTTTVVTTTTTQTTVYPPIPLPIPPSPTSLYPHLAAHSPSARAPASPAYPLLHAPLPATTQAYFLPGVRARYHSGDPGVPEADPRPALERGESWVRVRRDGEGEGDVLQGGSVREAVERYLPGSAPTPGSGGKGRKRMLSNNAERQASIVSSQSQPSQSGDVRMSEGPPSPPPPSPPRKKARALHLQTHGSTSGPGLHPLPSPSNSPPPSVSEPAQAESSTVTTTYSNSPPELPILPLQTLMSLPMLLTQYSVLPSPLQTQVLLSLLKLSPLAVLRAADGFITPALSRDFLSLLPTELSLQILQCLDLRSLLRCCRVCRNWRNLIDNEMPLWRSLLKHYKLWFEEPSRASLPPSMRLSAHRRPPVDYLATLCPPHPYKTLLRHRLRLQQVLAQPPSQLTIPLPTQTVVTCLQISSTRIVSASDEHTIHVHSPITGLLTQTLNGHSGGVWALQFVHNTLVSGSTDRTVRVWDLRSGLNTHVFAGHTSTVRCLQIVERGENGAWPRRRMIITGSRDNSLRLWYLPREGEAEYKSPGTSEPEHTDRDEPNRNPYHVRIFSGHTSAVRALAARGTTLVSGSYDCTVRVWDMASGECRFVLSGHAQKVYSVTLDPVRERCASGSMDGTVRIWSLVNGQCLHSLSGHTSLVGLLSVRPNQLISAAADSTLRVWSPTTGQLLHTLTGHPAAITCFLHDEFRVLSGSEGSLKMWDADKGEWRRDLLTDVGGVWQVAGWGRRVVSACNRGDETFLDVFEWGAERDEDGAMIEDDVLDDDASEVSEESDGNPEEDGEGEGEASYEEAEEDGNLKPGELAYLPDHPRRIARHQDEDESMSQSYGDAEDELDVEEDIDLRREPLRRPKARAASHIAVDGEESDEIQEIEPWEQSTPTPAPRTRSFLGLSGTGFPPPSSTAATAGPSRGNRTGRGWGDAMQT</sequence>
<dbReference type="EMBL" id="KV417267">
    <property type="protein sequence ID" value="KZP01045.1"/>
    <property type="molecule type" value="Genomic_DNA"/>
</dbReference>
<dbReference type="InterPro" id="IPR019775">
    <property type="entry name" value="WD40_repeat_CS"/>
</dbReference>
<keyword evidence="7" id="KW-1185">Reference proteome</keyword>
<dbReference type="Pfam" id="PF12937">
    <property type="entry name" value="F-box-like"/>
    <property type="match status" value="1"/>
</dbReference>
<feature type="repeat" description="WD" evidence="3">
    <location>
        <begin position="654"/>
        <end position="693"/>
    </location>
</feature>
<dbReference type="PROSITE" id="PS50294">
    <property type="entry name" value="WD_REPEATS_REGION"/>
    <property type="match status" value="4"/>
</dbReference>
<keyword evidence="2" id="KW-0677">Repeat</keyword>
<dbReference type="AlphaFoldDB" id="A0A167RLJ1"/>
<dbReference type="GO" id="GO:0043130">
    <property type="term" value="F:ubiquitin binding"/>
    <property type="evidence" value="ECO:0007669"/>
    <property type="project" value="TreeGrafter"/>
</dbReference>
<dbReference type="Gene3D" id="2.130.10.10">
    <property type="entry name" value="YVTN repeat-like/Quinoprotein amine dehydrogenase"/>
    <property type="match status" value="1"/>
</dbReference>
<feature type="domain" description="F-box" evidence="5">
    <location>
        <begin position="304"/>
        <end position="351"/>
    </location>
</feature>
<organism evidence="6 7">
    <name type="scientific">Calocera viscosa (strain TUFC12733)</name>
    <dbReference type="NCBI Taxonomy" id="1330018"/>
    <lineage>
        <taxon>Eukaryota</taxon>
        <taxon>Fungi</taxon>
        <taxon>Dikarya</taxon>
        <taxon>Basidiomycota</taxon>
        <taxon>Agaricomycotina</taxon>
        <taxon>Dacrymycetes</taxon>
        <taxon>Dacrymycetales</taxon>
        <taxon>Dacrymycetaceae</taxon>
        <taxon>Calocera</taxon>
    </lineage>
</organism>